<dbReference type="AlphaFoldDB" id="A0A392RI32"/>
<dbReference type="PANTHER" id="PTHR34427">
    <property type="entry name" value="DUF4283 DOMAIN PROTEIN"/>
    <property type="match status" value="1"/>
</dbReference>
<organism evidence="1 2">
    <name type="scientific">Trifolium medium</name>
    <dbReference type="NCBI Taxonomy" id="97028"/>
    <lineage>
        <taxon>Eukaryota</taxon>
        <taxon>Viridiplantae</taxon>
        <taxon>Streptophyta</taxon>
        <taxon>Embryophyta</taxon>
        <taxon>Tracheophyta</taxon>
        <taxon>Spermatophyta</taxon>
        <taxon>Magnoliopsida</taxon>
        <taxon>eudicotyledons</taxon>
        <taxon>Gunneridae</taxon>
        <taxon>Pentapetalae</taxon>
        <taxon>rosids</taxon>
        <taxon>fabids</taxon>
        <taxon>Fabales</taxon>
        <taxon>Fabaceae</taxon>
        <taxon>Papilionoideae</taxon>
        <taxon>50 kb inversion clade</taxon>
        <taxon>NPAAA clade</taxon>
        <taxon>Hologalegina</taxon>
        <taxon>IRL clade</taxon>
        <taxon>Trifolieae</taxon>
        <taxon>Trifolium</taxon>
    </lineage>
</organism>
<name>A0A392RI32_9FABA</name>
<dbReference type="Proteomes" id="UP000265520">
    <property type="component" value="Unassembled WGS sequence"/>
</dbReference>
<accession>A0A392RI32</accession>
<sequence>YKAKADWLSYYFKEVRPWSPSSYVDRRELWVKVFAIPLHVWGESLFKVIGEKYGEFLDFDDNTASRAKLDVARLKIATNFRGSIDEPLLIKALGVTYSLWVVEDKGFDPVYFQGSKHDDQELSWANSSNFPAVA</sequence>
<reference evidence="1 2" key="1">
    <citation type="journal article" date="2018" name="Front. Plant Sci.">
        <title>Red Clover (Trifolium pratense) and Zigzag Clover (T. medium) - A Picture of Genomic Similarities and Differences.</title>
        <authorList>
            <person name="Dluhosova J."/>
            <person name="Istvanek J."/>
            <person name="Nedelnik J."/>
            <person name="Repkova J."/>
        </authorList>
    </citation>
    <scope>NUCLEOTIDE SEQUENCE [LARGE SCALE GENOMIC DNA]</scope>
    <source>
        <strain evidence="2">cv. 10/8</strain>
        <tissue evidence="1">Leaf</tissue>
    </source>
</reference>
<evidence type="ECO:0000313" key="2">
    <source>
        <dbReference type="Proteomes" id="UP000265520"/>
    </source>
</evidence>
<feature type="non-terminal residue" evidence="1">
    <location>
        <position position="134"/>
    </location>
</feature>
<protein>
    <submittedName>
        <fullName evidence="1">DUF4283 domain protein</fullName>
    </submittedName>
</protein>
<evidence type="ECO:0000313" key="1">
    <source>
        <dbReference type="EMBL" id="MCI35909.1"/>
    </source>
</evidence>
<dbReference type="EMBL" id="LXQA010228309">
    <property type="protein sequence ID" value="MCI35909.1"/>
    <property type="molecule type" value="Genomic_DNA"/>
</dbReference>
<keyword evidence="2" id="KW-1185">Reference proteome</keyword>
<proteinExistence type="predicted"/>
<dbReference type="PANTHER" id="PTHR34427:SF5">
    <property type="entry name" value="DUF4283 DOMAIN-CONTAINING PROTEIN"/>
    <property type="match status" value="1"/>
</dbReference>
<feature type="non-terminal residue" evidence="1">
    <location>
        <position position="1"/>
    </location>
</feature>
<comment type="caution">
    <text evidence="1">The sequence shown here is derived from an EMBL/GenBank/DDBJ whole genome shotgun (WGS) entry which is preliminary data.</text>
</comment>